<keyword evidence="1 3" id="KW-0853">WD repeat</keyword>
<dbReference type="InterPro" id="IPR015943">
    <property type="entry name" value="WD40/YVTN_repeat-like_dom_sf"/>
</dbReference>
<evidence type="ECO:0000313" key="6">
    <source>
        <dbReference type="Proteomes" id="UP001556367"/>
    </source>
</evidence>
<evidence type="ECO:0000256" key="3">
    <source>
        <dbReference type="PROSITE-ProRule" id="PRU00221"/>
    </source>
</evidence>
<evidence type="ECO:0008006" key="7">
    <source>
        <dbReference type="Google" id="ProtNLM"/>
    </source>
</evidence>
<keyword evidence="2" id="KW-0677">Repeat</keyword>
<dbReference type="SMART" id="SM00320">
    <property type="entry name" value="WD40"/>
    <property type="match status" value="5"/>
</dbReference>
<dbReference type="Gene3D" id="2.130.10.10">
    <property type="entry name" value="YVTN repeat-like/Quinoprotein amine dehydrogenase"/>
    <property type="match status" value="2"/>
</dbReference>
<gene>
    <name evidence="5" type="ORF">HGRIS_009135</name>
</gene>
<sequence length="406" mass="43966">MASTRPPSLSAASDLDQRVISAPSTSTTLTDTSYVISIASLASSFAAAASAPDNRIHLFDKSNLRPLRTFQGHATSITSMRAVDAQRLISSGKDGRVVVWDDRKPDGVGAQFSAGRSLLCCDVSPDATAIAAGSDLEGEDAVIFYWDTRQNSVPIRTHSSTHSDDVTVVRFHPTQNSSDPRLLLSASSDGLLSISNVDEDDEDEAVLHVANWGCSIAQAGWIPSRNGRNGPSVWASSDMETFSTWSNELDSLHSTDIREPAIHGAKRTWVTDYLVGCVPASGDCGDEMSLGIYLGSNEGDVALTTCNTQSPDWTLRRLWTHGHAGVVRSVLYDDERHVLLTGGEDGKLCLWPDTQAGYGMDIDSSNSRGTPQRKRELEHEVRLSNDAMDISDPSEGMQQGKRARWQ</sequence>
<feature type="compositionally biased region" description="Basic and acidic residues" evidence="4">
    <location>
        <begin position="373"/>
        <end position="383"/>
    </location>
</feature>
<dbReference type="InterPro" id="IPR001680">
    <property type="entry name" value="WD40_rpt"/>
</dbReference>
<evidence type="ECO:0000256" key="1">
    <source>
        <dbReference type="ARBA" id="ARBA00022574"/>
    </source>
</evidence>
<evidence type="ECO:0000313" key="5">
    <source>
        <dbReference type="EMBL" id="KAL0949042.1"/>
    </source>
</evidence>
<name>A0ABR3J076_9AGAR</name>
<accession>A0ABR3J076</accession>
<dbReference type="Pfam" id="PF00400">
    <property type="entry name" value="WD40"/>
    <property type="match status" value="2"/>
</dbReference>
<protein>
    <recommendedName>
        <fullName evidence="7">WD40 repeat-like protein</fullName>
    </recommendedName>
</protein>
<feature type="repeat" description="WD" evidence="3">
    <location>
        <begin position="70"/>
        <end position="101"/>
    </location>
</feature>
<proteinExistence type="predicted"/>
<organism evidence="5 6">
    <name type="scientific">Hohenbuehelia grisea</name>
    <dbReference type="NCBI Taxonomy" id="104357"/>
    <lineage>
        <taxon>Eukaryota</taxon>
        <taxon>Fungi</taxon>
        <taxon>Dikarya</taxon>
        <taxon>Basidiomycota</taxon>
        <taxon>Agaricomycotina</taxon>
        <taxon>Agaricomycetes</taxon>
        <taxon>Agaricomycetidae</taxon>
        <taxon>Agaricales</taxon>
        <taxon>Pleurotineae</taxon>
        <taxon>Pleurotaceae</taxon>
        <taxon>Hohenbuehelia</taxon>
    </lineage>
</organism>
<keyword evidence="6" id="KW-1185">Reference proteome</keyword>
<dbReference type="Proteomes" id="UP001556367">
    <property type="component" value="Unassembled WGS sequence"/>
</dbReference>
<feature type="repeat" description="WD" evidence="3">
    <location>
        <begin position="320"/>
        <end position="351"/>
    </location>
</feature>
<feature type="region of interest" description="Disordered" evidence="4">
    <location>
        <begin position="360"/>
        <end position="406"/>
    </location>
</feature>
<evidence type="ECO:0000256" key="4">
    <source>
        <dbReference type="SAM" id="MobiDB-lite"/>
    </source>
</evidence>
<dbReference type="PROSITE" id="PS50294">
    <property type="entry name" value="WD_REPEATS_REGION"/>
    <property type="match status" value="2"/>
</dbReference>
<evidence type="ECO:0000256" key="2">
    <source>
        <dbReference type="ARBA" id="ARBA00022737"/>
    </source>
</evidence>
<dbReference type="PANTHER" id="PTHR22889:SF0">
    <property type="entry name" value="WD REPEAT-CONTAINING PROTEIN 89"/>
    <property type="match status" value="1"/>
</dbReference>
<dbReference type="PROSITE" id="PS50082">
    <property type="entry name" value="WD_REPEATS_2"/>
    <property type="match status" value="2"/>
</dbReference>
<dbReference type="InterPro" id="IPR036322">
    <property type="entry name" value="WD40_repeat_dom_sf"/>
</dbReference>
<dbReference type="SUPFAM" id="SSF50978">
    <property type="entry name" value="WD40 repeat-like"/>
    <property type="match status" value="1"/>
</dbReference>
<reference evidence="6" key="1">
    <citation type="submission" date="2024-06" db="EMBL/GenBank/DDBJ databases">
        <title>Multi-omics analyses provide insights into the biosynthesis of the anticancer antibiotic pleurotin in Hohenbuehelia grisea.</title>
        <authorList>
            <person name="Weaver J.A."/>
            <person name="Alberti F."/>
        </authorList>
    </citation>
    <scope>NUCLEOTIDE SEQUENCE [LARGE SCALE GENOMIC DNA]</scope>
    <source>
        <strain evidence="6">T-177</strain>
    </source>
</reference>
<dbReference type="EMBL" id="JASNQZ010000012">
    <property type="protein sequence ID" value="KAL0949042.1"/>
    <property type="molecule type" value="Genomic_DNA"/>
</dbReference>
<dbReference type="PANTHER" id="PTHR22889">
    <property type="entry name" value="WD REPEAT-CONTAINING PROTEIN 89"/>
    <property type="match status" value="1"/>
</dbReference>
<dbReference type="InterPro" id="IPR039328">
    <property type="entry name" value="WDR89"/>
</dbReference>
<comment type="caution">
    <text evidence="5">The sequence shown here is derived from an EMBL/GenBank/DDBJ whole genome shotgun (WGS) entry which is preliminary data.</text>
</comment>